<feature type="modified residue" description="4-aspartylphosphate" evidence="1">
    <location>
        <position position="68"/>
    </location>
</feature>
<keyword evidence="4" id="KW-1185">Reference proteome</keyword>
<keyword evidence="1" id="KW-0597">Phosphoprotein</keyword>
<dbReference type="Pfam" id="PF00072">
    <property type="entry name" value="Response_reg"/>
    <property type="match status" value="1"/>
</dbReference>
<dbReference type="PANTHER" id="PTHR44520">
    <property type="entry name" value="RESPONSE REGULATOR RCP1-RELATED"/>
    <property type="match status" value="1"/>
</dbReference>
<dbReference type="PROSITE" id="PS50110">
    <property type="entry name" value="RESPONSE_REGULATORY"/>
    <property type="match status" value="1"/>
</dbReference>
<evidence type="ECO:0000313" key="4">
    <source>
        <dbReference type="Proteomes" id="UP000683493"/>
    </source>
</evidence>
<proteinExistence type="predicted"/>
<dbReference type="Proteomes" id="UP000683493">
    <property type="component" value="Chromosome"/>
</dbReference>
<dbReference type="PANTHER" id="PTHR44520:SF1">
    <property type="entry name" value="TWO-COMPONENT SYSTEM REGULATORY PROTEIN"/>
    <property type="match status" value="1"/>
</dbReference>
<feature type="domain" description="Response regulatory" evidence="2">
    <location>
        <begin position="7"/>
        <end position="135"/>
    </location>
</feature>
<evidence type="ECO:0000313" key="3">
    <source>
        <dbReference type="EMBL" id="QWV99344.1"/>
    </source>
</evidence>
<accession>A0ABX8JNU6</accession>
<dbReference type="EMBL" id="CP076724">
    <property type="protein sequence ID" value="QWV99344.1"/>
    <property type="molecule type" value="Genomic_DNA"/>
</dbReference>
<organism evidence="3 4">
    <name type="scientific">Geomonas diazotrophica</name>
    <dbReference type="NCBI Taxonomy" id="2843197"/>
    <lineage>
        <taxon>Bacteria</taxon>
        <taxon>Pseudomonadati</taxon>
        <taxon>Thermodesulfobacteriota</taxon>
        <taxon>Desulfuromonadia</taxon>
        <taxon>Geobacterales</taxon>
        <taxon>Geobacteraceae</taxon>
        <taxon>Geomonas</taxon>
    </lineage>
</organism>
<protein>
    <submittedName>
        <fullName evidence="3">Response regulator</fullName>
    </submittedName>
</protein>
<dbReference type="CDD" id="cd17557">
    <property type="entry name" value="REC_Rcp-like"/>
    <property type="match status" value="1"/>
</dbReference>
<reference evidence="3 4" key="1">
    <citation type="submission" date="2021-06" db="EMBL/GenBank/DDBJ databases">
        <title>Gemonas diversity in paddy soil.</title>
        <authorList>
            <person name="Liu G."/>
        </authorList>
    </citation>
    <scope>NUCLEOTIDE SEQUENCE [LARGE SCALE GENOMIC DNA]</scope>
    <source>
        <strain evidence="3 4">RG29</strain>
    </source>
</reference>
<dbReference type="SMART" id="SM00448">
    <property type="entry name" value="REC"/>
    <property type="match status" value="1"/>
</dbReference>
<name>A0ABX8JNU6_9BACT</name>
<dbReference type="InterPro" id="IPR001789">
    <property type="entry name" value="Sig_transdc_resp-reg_receiver"/>
</dbReference>
<gene>
    <name evidence="3" type="ORF">KP005_08735</name>
</gene>
<sequence length="164" mass="18099">MSYVHHTILLVDSDQDQAHFTKLALQRVGVITPVQSARDGEEAIGYLSGREPYQDRDCYPMPVLMLLDLKLPHISGVGLLSWLREQPALKRLPVVVLTTPVPPADLNRAYELGCNSFLVKPNSFNALLVMMQNLVQYWLGLNVAPELAANPSAQEQNGGTNPPV</sequence>
<evidence type="ECO:0000259" key="2">
    <source>
        <dbReference type="PROSITE" id="PS50110"/>
    </source>
</evidence>
<dbReference type="InterPro" id="IPR052893">
    <property type="entry name" value="TCS_response_regulator"/>
</dbReference>
<evidence type="ECO:0000256" key="1">
    <source>
        <dbReference type="PROSITE-ProRule" id="PRU00169"/>
    </source>
</evidence>